<keyword evidence="2" id="KW-1185">Reference proteome</keyword>
<reference evidence="1 2" key="1">
    <citation type="journal article" date="2020" name="ISME J.">
        <title>Comparative genomics reveals insights into cyanobacterial evolution and habitat adaptation.</title>
        <authorList>
            <person name="Chen M.Y."/>
            <person name="Teng W.K."/>
            <person name="Zhao L."/>
            <person name="Hu C.X."/>
            <person name="Zhou Y.K."/>
            <person name="Han B.P."/>
            <person name="Song L.R."/>
            <person name="Shu W.S."/>
        </authorList>
    </citation>
    <scope>NUCLEOTIDE SEQUENCE [LARGE SCALE GENOMIC DNA]</scope>
    <source>
        <strain evidence="1 2">FACHB-838</strain>
    </source>
</reference>
<dbReference type="Pfam" id="PF13469">
    <property type="entry name" value="Sulfotransfer_3"/>
    <property type="match status" value="1"/>
</dbReference>
<dbReference type="EMBL" id="JACJSI010000517">
    <property type="protein sequence ID" value="MBD2536652.1"/>
    <property type="molecule type" value="Genomic_DNA"/>
</dbReference>
<organism evidence="1 2">
    <name type="scientific">Nostoc flagelliforme FACHB-838</name>
    <dbReference type="NCBI Taxonomy" id="2692904"/>
    <lineage>
        <taxon>Bacteria</taxon>
        <taxon>Bacillati</taxon>
        <taxon>Cyanobacteriota</taxon>
        <taxon>Cyanophyceae</taxon>
        <taxon>Nostocales</taxon>
        <taxon>Nostocaceae</taxon>
        <taxon>Nostoc</taxon>
    </lineage>
</organism>
<comment type="caution">
    <text evidence="1">The sequence shown here is derived from an EMBL/GenBank/DDBJ whole genome shotgun (WGS) entry which is preliminary data.</text>
</comment>
<dbReference type="Proteomes" id="UP000623440">
    <property type="component" value="Unassembled WGS sequence"/>
</dbReference>
<sequence length="131" mass="15312">MAIYLAEKPIFVIGPERSGTTLLMTMLGSHPRISVLEVAWLYPRFYPYLHSYGDLRQTKNLRVLAEEMIFGLKTPFWGLDVNPRTVVDDILSLLQEQSFAGVYSAMLEWYAKHEEKPRWGEKTPYKRLFIK</sequence>
<name>A0ABR8E6E6_9NOSO</name>
<evidence type="ECO:0000313" key="1">
    <source>
        <dbReference type="EMBL" id="MBD2536652.1"/>
    </source>
</evidence>
<gene>
    <name evidence="1" type="ORF">H6G97_48350</name>
</gene>
<protein>
    <submittedName>
        <fullName evidence="1">Sulfotransferase</fullName>
    </submittedName>
</protein>
<proteinExistence type="predicted"/>
<evidence type="ECO:0000313" key="2">
    <source>
        <dbReference type="Proteomes" id="UP000623440"/>
    </source>
</evidence>
<accession>A0ABR8E6E6</accession>
<dbReference type="RefSeq" id="WP_190947340.1">
    <property type="nucleotide sequence ID" value="NZ_JACJSI010000517.1"/>
</dbReference>
<dbReference type="InterPro" id="IPR027417">
    <property type="entry name" value="P-loop_NTPase"/>
</dbReference>
<dbReference type="Gene3D" id="3.40.50.300">
    <property type="entry name" value="P-loop containing nucleotide triphosphate hydrolases"/>
    <property type="match status" value="1"/>
</dbReference>
<dbReference type="SUPFAM" id="SSF52540">
    <property type="entry name" value="P-loop containing nucleoside triphosphate hydrolases"/>
    <property type="match status" value="1"/>
</dbReference>